<comment type="caution">
    <text evidence="4">The sequence shown here is derived from an EMBL/GenBank/DDBJ whole genome shotgun (WGS) entry which is preliminary data.</text>
</comment>
<dbReference type="GO" id="GO:0016491">
    <property type="term" value="F:oxidoreductase activity"/>
    <property type="evidence" value="ECO:0007669"/>
    <property type="project" value="UniProtKB-KW"/>
</dbReference>
<dbReference type="EC" id="1.1.1.-" evidence="4"/>
<dbReference type="PRINTS" id="PR00081">
    <property type="entry name" value="GDHRDH"/>
</dbReference>
<comment type="similarity">
    <text evidence="1 3">Belongs to the short-chain dehydrogenases/reductases (SDR) family.</text>
</comment>
<name>A0ABV6U2T6_9ACTN</name>
<evidence type="ECO:0000256" key="2">
    <source>
        <dbReference type="ARBA" id="ARBA00023002"/>
    </source>
</evidence>
<accession>A0ABV6U2T6</accession>
<dbReference type="PANTHER" id="PTHR42760:SF115">
    <property type="entry name" value="3-OXOACYL-[ACYL-CARRIER-PROTEIN] REDUCTASE FABG"/>
    <property type="match status" value="1"/>
</dbReference>
<dbReference type="InterPro" id="IPR036291">
    <property type="entry name" value="NAD(P)-bd_dom_sf"/>
</dbReference>
<organism evidence="4 5">
    <name type="scientific">Sphaerimonospora cavernae</name>
    <dbReference type="NCBI Taxonomy" id="1740611"/>
    <lineage>
        <taxon>Bacteria</taxon>
        <taxon>Bacillati</taxon>
        <taxon>Actinomycetota</taxon>
        <taxon>Actinomycetes</taxon>
        <taxon>Streptosporangiales</taxon>
        <taxon>Streptosporangiaceae</taxon>
        <taxon>Sphaerimonospora</taxon>
    </lineage>
</organism>
<dbReference type="PANTHER" id="PTHR42760">
    <property type="entry name" value="SHORT-CHAIN DEHYDROGENASES/REDUCTASES FAMILY MEMBER"/>
    <property type="match status" value="1"/>
</dbReference>
<dbReference type="Proteomes" id="UP001589870">
    <property type="component" value="Unassembled WGS sequence"/>
</dbReference>
<keyword evidence="5" id="KW-1185">Reference proteome</keyword>
<evidence type="ECO:0000256" key="3">
    <source>
        <dbReference type="RuleBase" id="RU000363"/>
    </source>
</evidence>
<dbReference type="Pfam" id="PF00106">
    <property type="entry name" value="adh_short"/>
    <property type="match status" value="1"/>
</dbReference>
<proteinExistence type="inferred from homology"/>
<dbReference type="CDD" id="cd05233">
    <property type="entry name" value="SDR_c"/>
    <property type="match status" value="1"/>
</dbReference>
<evidence type="ECO:0000313" key="4">
    <source>
        <dbReference type="EMBL" id="MFC0862334.1"/>
    </source>
</evidence>
<dbReference type="RefSeq" id="WP_394300547.1">
    <property type="nucleotide sequence ID" value="NZ_JBHMQT010000012.1"/>
</dbReference>
<dbReference type="InterPro" id="IPR002347">
    <property type="entry name" value="SDR_fam"/>
</dbReference>
<dbReference type="EMBL" id="JBHMQT010000012">
    <property type="protein sequence ID" value="MFC0862334.1"/>
    <property type="molecule type" value="Genomic_DNA"/>
</dbReference>
<evidence type="ECO:0000256" key="1">
    <source>
        <dbReference type="ARBA" id="ARBA00006484"/>
    </source>
</evidence>
<protein>
    <submittedName>
        <fullName evidence="4">SDR family NAD(P)-dependent oxidoreductase</fullName>
        <ecNumber evidence="4">1.1.1.-</ecNumber>
    </submittedName>
</protein>
<dbReference type="PRINTS" id="PR00080">
    <property type="entry name" value="SDRFAMILY"/>
</dbReference>
<keyword evidence="2 4" id="KW-0560">Oxidoreductase</keyword>
<dbReference type="SUPFAM" id="SSF51735">
    <property type="entry name" value="NAD(P)-binding Rossmann-fold domains"/>
    <property type="match status" value="1"/>
</dbReference>
<dbReference type="Gene3D" id="3.40.50.720">
    <property type="entry name" value="NAD(P)-binding Rossmann-like Domain"/>
    <property type="match status" value="1"/>
</dbReference>
<gene>
    <name evidence="4" type="ORF">ACFHYQ_08495</name>
</gene>
<sequence>MTQQNNLDHYQQVQTEMVSRALAQWRPFVTDQVAVITGGARGIGKVLAQGLLEAGAKVVCADVTWKDADEFRDRLDSSGRGLGLEMDVTSDESVRAAYDAVLDRFGRVDTLINNAGLVSETLFAPKGKVPTLETTDQDWQRMFGVNVFGTVRVIQTFVKAMLDQGNGSIVNVVSSGVLMESVGGGYFATRPWTTEMPYQASKASLTTLTFYLAEELKRTGIAVNAFMPGHTRASWFDDTARAISSEGRIYALRPMAPQHVLPLVLFLAAQASSQSGEPATGRLYHVPDWNYDHGYGGLQSWGDYDLPEDIEAGYRELEAAMPDYWRSGLARARFDAERVAYAAGMDKIKSAQEGAR</sequence>
<evidence type="ECO:0000313" key="5">
    <source>
        <dbReference type="Proteomes" id="UP001589870"/>
    </source>
</evidence>
<reference evidence="4 5" key="1">
    <citation type="submission" date="2024-09" db="EMBL/GenBank/DDBJ databases">
        <authorList>
            <person name="Sun Q."/>
            <person name="Mori K."/>
        </authorList>
    </citation>
    <scope>NUCLEOTIDE SEQUENCE [LARGE SCALE GENOMIC DNA]</scope>
    <source>
        <strain evidence="4 5">TBRC 1851</strain>
    </source>
</reference>